<accession>A0A917MVU7</accession>
<sequence>MQRAFDSFSTGDLAEEGLVNALRSTRVFAPVLAEVTHAEITDEGLVSDKESDMALISIQAPDGRRALPVFTSVDALTSWHASARPVAADMRKTCLAAVEDDNQLIVVNPGSELTFVLRRPAVWAIAKAEEWVPSYKDAAVAAELARLVEDFPEIVDVRAEAGQGVASVTASGRTLSGGGPGPELKITLLLIAGLTQEQLNRTVASFQQRLAASSVISEKVDSVQLALAAA</sequence>
<comment type="caution">
    <text evidence="2">The sequence shown here is derived from an EMBL/GenBank/DDBJ whole genome shotgun (WGS) entry which is preliminary data.</text>
</comment>
<organism evidence="2 3">
    <name type="scientific">Rothia aerolata</name>
    <dbReference type="NCBI Taxonomy" id="1812262"/>
    <lineage>
        <taxon>Bacteria</taxon>
        <taxon>Bacillati</taxon>
        <taxon>Actinomycetota</taxon>
        <taxon>Actinomycetes</taxon>
        <taxon>Micrococcales</taxon>
        <taxon>Micrococcaceae</taxon>
        <taxon>Rothia</taxon>
    </lineage>
</organism>
<dbReference type="EMBL" id="BMDC01000002">
    <property type="protein sequence ID" value="GGH63714.1"/>
    <property type="molecule type" value="Genomic_DNA"/>
</dbReference>
<feature type="domain" description="SseB protein N-terminal" evidence="1">
    <location>
        <begin position="10"/>
        <end position="124"/>
    </location>
</feature>
<evidence type="ECO:0000259" key="1">
    <source>
        <dbReference type="Pfam" id="PF07179"/>
    </source>
</evidence>
<gene>
    <name evidence="2" type="ORF">GCM10007359_15300</name>
</gene>
<protein>
    <recommendedName>
        <fullName evidence="1">SseB protein N-terminal domain-containing protein</fullName>
    </recommendedName>
</protein>
<dbReference type="Pfam" id="PF07179">
    <property type="entry name" value="SseB"/>
    <property type="match status" value="1"/>
</dbReference>
<proteinExistence type="predicted"/>
<name>A0A917MVU7_9MICC</name>
<dbReference type="Proteomes" id="UP000600171">
    <property type="component" value="Unassembled WGS sequence"/>
</dbReference>
<dbReference type="InterPro" id="IPR009839">
    <property type="entry name" value="SseB_N"/>
</dbReference>
<dbReference type="AlphaFoldDB" id="A0A917MVU7"/>
<evidence type="ECO:0000313" key="2">
    <source>
        <dbReference type="EMBL" id="GGH63714.1"/>
    </source>
</evidence>
<reference evidence="2 3" key="1">
    <citation type="journal article" date="2014" name="Int. J. Syst. Evol. Microbiol.">
        <title>Complete genome sequence of Corynebacterium casei LMG S-19264T (=DSM 44701T), isolated from a smear-ripened cheese.</title>
        <authorList>
            <consortium name="US DOE Joint Genome Institute (JGI-PGF)"/>
            <person name="Walter F."/>
            <person name="Albersmeier A."/>
            <person name="Kalinowski J."/>
            <person name="Ruckert C."/>
        </authorList>
    </citation>
    <scope>NUCLEOTIDE SEQUENCE [LARGE SCALE GENOMIC DNA]</scope>
    <source>
        <strain evidence="2 3">CCM 8669</strain>
    </source>
</reference>
<evidence type="ECO:0000313" key="3">
    <source>
        <dbReference type="Proteomes" id="UP000600171"/>
    </source>
</evidence>
<keyword evidence="3" id="KW-1185">Reference proteome</keyword>